<organism evidence="2 3">
    <name type="scientific">Clathrospora elynae</name>
    <dbReference type="NCBI Taxonomy" id="706981"/>
    <lineage>
        <taxon>Eukaryota</taxon>
        <taxon>Fungi</taxon>
        <taxon>Dikarya</taxon>
        <taxon>Ascomycota</taxon>
        <taxon>Pezizomycotina</taxon>
        <taxon>Dothideomycetes</taxon>
        <taxon>Pleosporomycetidae</taxon>
        <taxon>Pleosporales</taxon>
        <taxon>Diademaceae</taxon>
        <taxon>Clathrospora</taxon>
    </lineage>
</organism>
<feature type="region of interest" description="Disordered" evidence="1">
    <location>
        <begin position="1"/>
        <end position="21"/>
    </location>
</feature>
<sequence length="152" mass="16856">MFVQNKREVAARKEKAESVDKKASKVAADTQAPAAELVAMTQQAFAAALDEAFTDSSGLAAQHAMCDMAAYMLMFEENLLQEEEDEPWPWLREGDTKNPRYPANRGRAVGYSLQMHLLYQSHGASTHSCVWHDVDLNVLCRPTGEPPAAMEN</sequence>
<name>A0A6A5SUI9_9PLEO</name>
<gene>
    <name evidence="2" type="ORF">EJ02DRAFT_464605</name>
</gene>
<evidence type="ECO:0000256" key="1">
    <source>
        <dbReference type="SAM" id="MobiDB-lite"/>
    </source>
</evidence>
<dbReference type="AlphaFoldDB" id="A0A6A5SUI9"/>
<accession>A0A6A5SUI9</accession>
<keyword evidence="3" id="KW-1185">Reference proteome</keyword>
<evidence type="ECO:0000313" key="2">
    <source>
        <dbReference type="EMBL" id="KAF1943883.1"/>
    </source>
</evidence>
<protein>
    <submittedName>
        <fullName evidence="2">Uncharacterized protein</fullName>
    </submittedName>
</protein>
<evidence type="ECO:0000313" key="3">
    <source>
        <dbReference type="Proteomes" id="UP000800038"/>
    </source>
</evidence>
<proteinExistence type="predicted"/>
<dbReference type="EMBL" id="ML976021">
    <property type="protein sequence ID" value="KAF1943883.1"/>
    <property type="molecule type" value="Genomic_DNA"/>
</dbReference>
<dbReference type="Proteomes" id="UP000800038">
    <property type="component" value="Unassembled WGS sequence"/>
</dbReference>
<reference evidence="2" key="1">
    <citation type="journal article" date="2020" name="Stud. Mycol.">
        <title>101 Dothideomycetes genomes: a test case for predicting lifestyles and emergence of pathogens.</title>
        <authorList>
            <person name="Haridas S."/>
            <person name="Albert R."/>
            <person name="Binder M."/>
            <person name="Bloem J."/>
            <person name="Labutti K."/>
            <person name="Salamov A."/>
            <person name="Andreopoulos B."/>
            <person name="Baker S."/>
            <person name="Barry K."/>
            <person name="Bills G."/>
            <person name="Bluhm B."/>
            <person name="Cannon C."/>
            <person name="Castanera R."/>
            <person name="Culley D."/>
            <person name="Daum C."/>
            <person name="Ezra D."/>
            <person name="Gonzalez J."/>
            <person name="Henrissat B."/>
            <person name="Kuo A."/>
            <person name="Liang C."/>
            <person name="Lipzen A."/>
            <person name="Lutzoni F."/>
            <person name="Magnuson J."/>
            <person name="Mondo S."/>
            <person name="Nolan M."/>
            <person name="Ohm R."/>
            <person name="Pangilinan J."/>
            <person name="Park H.-J."/>
            <person name="Ramirez L."/>
            <person name="Alfaro M."/>
            <person name="Sun H."/>
            <person name="Tritt A."/>
            <person name="Yoshinaga Y."/>
            <person name="Zwiers L.-H."/>
            <person name="Turgeon B."/>
            <person name="Goodwin S."/>
            <person name="Spatafora J."/>
            <person name="Crous P."/>
            <person name="Grigoriev I."/>
        </authorList>
    </citation>
    <scope>NUCLEOTIDE SEQUENCE</scope>
    <source>
        <strain evidence="2">CBS 161.51</strain>
    </source>
</reference>